<feature type="domain" description="Histidine-specific methyltransferase SAM-dependent" evidence="5">
    <location>
        <begin position="58"/>
        <end position="381"/>
    </location>
</feature>
<dbReference type="Proteomes" id="UP001303889">
    <property type="component" value="Unassembled WGS sequence"/>
</dbReference>
<dbReference type="PANTHER" id="PTHR43397:SF2">
    <property type="entry name" value="HISTIDINE-SPECIFIC METHYLTRANSFERASE SAM-DEPENDENT DOMAIN-CONTAINING PROTEIN"/>
    <property type="match status" value="1"/>
</dbReference>
<evidence type="ECO:0000313" key="6">
    <source>
        <dbReference type="EMBL" id="KAK3900942.1"/>
    </source>
</evidence>
<accession>A0AAN6MIX8</accession>
<comment type="caution">
    <text evidence="6">The sequence shown here is derived from an EMBL/GenBank/DDBJ whole genome shotgun (WGS) entry which is preliminary data.</text>
</comment>
<dbReference type="InterPro" id="IPR017805">
    <property type="entry name" value="SAM_MeTrfase_EasF-type_put"/>
</dbReference>
<reference evidence="6" key="1">
    <citation type="journal article" date="2023" name="Mol. Phylogenet. Evol.">
        <title>Genome-scale phylogeny and comparative genomics of the fungal order Sordariales.</title>
        <authorList>
            <person name="Hensen N."/>
            <person name="Bonometti L."/>
            <person name="Westerberg I."/>
            <person name="Brannstrom I.O."/>
            <person name="Guillou S."/>
            <person name="Cros-Aarteil S."/>
            <person name="Calhoun S."/>
            <person name="Haridas S."/>
            <person name="Kuo A."/>
            <person name="Mondo S."/>
            <person name="Pangilinan J."/>
            <person name="Riley R."/>
            <person name="LaButti K."/>
            <person name="Andreopoulos B."/>
            <person name="Lipzen A."/>
            <person name="Chen C."/>
            <person name="Yan M."/>
            <person name="Daum C."/>
            <person name="Ng V."/>
            <person name="Clum A."/>
            <person name="Steindorff A."/>
            <person name="Ohm R.A."/>
            <person name="Martin F."/>
            <person name="Silar P."/>
            <person name="Natvig D.O."/>
            <person name="Lalanne C."/>
            <person name="Gautier V."/>
            <person name="Ament-Velasquez S.L."/>
            <person name="Kruys A."/>
            <person name="Hutchinson M.I."/>
            <person name="Powell A.J."/>
            <person name="Barry K."/>
            <person name="Miller A.N."/>
            <person name="Grigoriev I.V."/>
            <person name="Debuchy R."/>
            <person name="Gladieux P."/>
            <person name="Hiltunen Thoren M."/>
            <person name="Johannesson H."/>
        </authorList>
    </citation>
    <scope>NUCLEOTIDE SEQUENCE</scope>
    <source>
        <strain evidence="6">CBS 103.79</strain>
    </source>
</reference>
<name>A0AAN6MIX8_9PEZI</name>
<keyword evidence="7" id="KW-1185">Reference proteome</keyword>
<organism evidence="6 7">
    <name type="scientific">Staphylotrichum tortipilum</name>
    <dbReference type="NCBI Taxonomy" id="2831512"/>
    <lineage>
        <taxon>Eukaryota</taxon>
        <taxon>Fungi</taxon>
        <taxon>Dikarya</taxon>
        <taxon>Ascomycota</taxon>
        <taxon>Pezizomycotina</taxon>
        <taxon>Sordariomycetes</taxon>
        <taxon>Sordariomycetidae</taxon>
        <taxon>Sordariales</taxon>
        <taxon>Chaetomiaceae</taxon>
        <taxon>Staphylotrichum</taxon>
    </lineage>
</organism>
<dbReference type="NCBIfam" id="TIGR03439">
    <property type="entry name" value="methyl_EasF"/>
    <property type="match status" value="1"/>
</dbReference>
<evidence type="ECO:0000256" key="2">
    <source>
        <dbReference type="ARBA" id="ARBA00022679"/>
    </source>
</evidence>
<evidence type="ECO:0000256" key="1">
    <source>
        <dbReference type="ARBA" id="ARBA00022603"/>
    </source>
</evidence>
<dbReference type="AlphaFoldDB" id="A0AAN6MIX8"/>
<evidence type="ECO:0000313" key="7">
    <source>
        <dbReference type="Proteomes" id="UP001303889"/>
    </source>
</evidence>
<evidence type="ECO:0000256" key="4">
    <source>
        <dbReference type="SAM" id="MobiDB-lite"/>
    </source>
</evidence>
<keyword evidence="1 6" id="KW-0489">Methyltransferase</keyword>
<evidence type="ECO:0000256" key="3">
    <source>
        <dbReference type="ARBA" id="ARBA00022691"/>
    </source>
</evidence>
<dbReference type="InterPro" id="IPR029063">
    <property type="entry name" value="SAM-dependent_MTases_sf"/>
</dbReference>
<dbReference type="GO" id="GO:0008168">
    <property type="term" value="F:methyltransferase activity"/>
    <property type="evidence" value="ECO:0007669"/>
    <property type="project" value="UniProtKB-KW"/>
</dbReference>
<dbReference type="Gene3D" id="3.40.50.150">
    <property type="entry name" value="Vaccinia Virus protein VP39"/>
    <property type="match status" value="1"/>
</dbReference>
<sequence length="407" mass="45004">MASILLPSQLDPLIRAPTRSTTPQPPRAVPHLHPTASSDTNIINIRSSTECPLDNLGTAIVDGLSQPPGSKSLPALLLWDEKGQTLYDDLLTWPEYYPYRVEAELLNDKIGDITATIALSRADILVELGAGNMSKSSLFLSSLDKRLHAPLVYYALDVDGAQLERSLAQLKQCTTLKWITVCGLLGTYEDGARWLARPELAAFRRTLVWLGNSITNCEEQGASELLEAFSRDPDTGRPQNLAGFLLLVDGCQDAARIELAYDVPSGKSRGWIMHALEAAREHLGGDGDSDVESLLADGNWRFEGRWHPERQRYENYLVPTRPLMGIIGGQLIRLDEGERVAMLGSGKWPEATVSAVAARSGLEIKKAWRNEEFQYGAYWLQPIIRRHDSGIDIAEMGESGKESTKRE</sequence>
<reference evidence="6" key="2">
    <citation type="submission" date="2023-05" db="EMBL/GenBank/DDBJ databases">
        <authorList>
            <consortium name="Lawrence Berkeley National Laboratory"/>
            <person name="Steindorff A."/>
            <person name="Hensen N."/>
            <person name="Bonometti L."/>
            <person name="Westerberg I."/>
            <person name="Brannstrom I.O."/>
            <person name="Guillou S."/>
            <person name="Cros-Aarteil S."/>
            <person name="Calhoun S."/>
            <person name="Haridas S."/>
            <person name="Kuo A."/>
            <person name="Mondo S."/>
            <person name="Pangilinan J."/>
            <person name="Riley R."/>
            <person name="Labutti K."/>
            <person name="Andreopoulos B."/>
            <person name="Lipzen A."/>
            <person name="Chen C."/>
            <person name="Yanf M."/>
            <person name="Daum C."/>
            <person name="Ng V."/>
            <person name="Clum A."/>
            <person name="Ohm R."/>
            <person name="Martin F."/>
            <person name="Silar P."/>
            <person name="Natvig D."/>
            <person name="Lalanne C."/>
            <person name="Gautier V."/>
            <person name="Ament-Velasquez S.L."/>
            <person name="Kruys A."/>
            <person name="Hutchinson M.I."/>
            <person name="Powell A.J."/>
            <person name="Barry K."/>
            <person name="Miller A.N."/>
            <person name="Grigoriev I.V."/>
            <person name="Debuchy R."/>
            <person name="Gladieux P."/>
            <person name="Thoren M.H."/>
            <person name="Johannesson H."/>
        </authorList>
    </citation>
    <scope>NUCLEOTIDE SEQUENCE</scope>
    <source>
        <strain evidence="6">CBS 103.79</strain>
    </source>
</reference>
<dbReference type="EMBL" id="MU855623">
    <property type="protein sequence ID" value="KAK3900942.1"/>
    <property type="molecule type" value="Genomic_DNA"/>
</dbReference>
<dbReference type="PANTHER" id="PTHR43397">
    <property type="entry name" value="ERGOTHIONEINE BIOSYNTHESIS PROTEIN 1"/>
    <property type="match status" value="1"/>
</dbReference>
<feature type="region of interest" description="Disordered" evidence="4">
    <location>
        <begin position="13"/>
        <end position="35"/>
    </location>
</feature>
<evidence type="ECO:0000259" key="5">
    <source>
        <dbReference type="Pfam" id="PF10017"/>
    </source>
</evidence>
<dbReference type="InterPro" id="IPR051128">
    <property type="entry name" value="EgtD_Methyltrsf_superfamily"/>
</dbReference>
<dbReference type="Pfam" id="PF10017">
    <property type="entry name" value="Methyltransf_33"/>
    <property type="match status" value="1"/>
</dbReference>
<gene>
    <name evidence="6" type="ORF">C8A05DRAFT_16811</name>
</gene>
<keyword evidence="3" id="KW-0949">S-adenosyl-L-methionine</keyword>
<dbReference type="GO" id="GO:0032259">
    <property type="term" value="P:methylation"/>
    <property type="evidence" value="ECO:0007669"/>
    <property type="project" value="UniProtKB-KW"/>
</dbReference>
<protein>
    <submittedName>
        <fullName evidence="6">Histidine-specific methyltransferase</fullName>
    </submittedName>
</protein>
<keyword evidence="2" id="KW-0808">Transferase</keyword>
<dbReference type="InterPro" id="IPR019257">
    <property type="entry name" value="MeTrfase_dom"/>
</dbReference>
<proteinExistence type="predicted"/>